<keyword evidence="10 13" id="KW-0067">ATP-binding</keyword>
<evidence type="ECO:0000256" key="11">
    <source>
        <dbReference type="ARBA" id="ARBA00023098"/>
    </source>
</evidence>
<keyword evidence="5 13" id="KW-0444">Lipid biosynthesis</keyword>
<keyword evidence="9 13" id="KW-0418">Kinase</keyword>
<evidence type="ECO:0000256" key="10">
    <source>
        <dbReference type="ARBA" id="ARBA00022840"/>
    </source>
</evidence>
<evidence type="ECO:0000256" key="4">
    <source>
        <dbReference type="ARBA" id="ARBA00016436"/>
    </source>
</evidence>
<keyword evidence="15" id="KW-1185">Reference proteome</keyword>
<gene>
    <name evidence="13 14" type="primary">lpxK</name>
    <name evidence="14" type="ORF">FHG85_00670</name>
</gene>
<dbReference type="UniPathway" id="UPA00359">
    <property type="reaction ID" value="UER00482"/>
</dbReference>
<dbReference type="GO" id="GO:0009245">
    <property type="term" value="P:lipid A biosynthetic process"/>
    <property type="evidence" value="ECO:0007669"/>
    <property type="project" value="UniProtKB-UniRule"/>
</dbReference>
<dbReference type="InterPro" id="IPR027417">
    <property type="entry name" value="P-loop_NTPase"/>
</dbReference>
<keyword evidence="6 13" id="KW-0441">Lipid A biosynthesis</keyword>
<sequence length="352" mass="40480">MELFRLILLPFSWIYWLVVKVRHLLFDLNIFKSFQFDIPTICVGNLTVGGTGKTPHTDYLINLIKKEFRVGLLSRGYGRKTKGFRLVTITSKAKDVGDEPLQLKLKHPEITCAVHEDRVNGVVELLRTSPDTDAIILDDAFQHRWIKAGLNILMIDYNRPVYNDFLLPAGNLRDSISEIKRANIVIVSKCPSNISPDQMNLIGSRLHLSKNQSLYFTSVRYGNPVPVFDSGEEYVFNLNSRVFALSGIANPKLFVNQLEKNYKVVGKKSFADHHNFSVKEILSIFEVVSNDTFVVTTEKDAARIRGLELPLEVKQKLFYLPLEVYFIDNEENRFNTQIIEYVRENKPNRSFY</sequence>
<evidence type="ECO:0000256" key="9">
    <source>
        <dbReference type="ARBA" id="ARBA00022777"/>
    </source>
</evidence>
<evidence type="ECO:0000256" key="8">
    <source>
        <dbReference type="ARBA" id="ARBA00022741"/>
    </source>
</evidence>
<dbReference type="PANTHER" id="PTHR42724">
    <property type="entry name" value="TETRAACYLDISACCHARIDE 4'-KINASE"/>
    <property type="match status" value="1"/>
</dbReference>
<proteinExistence type="inferred from homology"/>
<organism evidence="14 15">
    <name type="scientific">Tenuifilum thalassicum</name>
    <dbReference type="NCBI Taxonomy" id="2590900"/>
    <lineage>
        <taxon>Bacteria</taxon>
        <taxon>Pseudomonadati</taxon>
        <taxon>Bacteroidota</taxon>
        <taxon>Bacteroidia</taxon>
        <taxon>Bacteroidales</taxon>
        <taxon>Tenuifilaceae</taxon>
        <taxon>Tenuifilum</taxon>
    </lineage>
</organism>
<protein>
    <recommendedName>
        <fullName evidence="4 13">Tetraacyldisaccharide 4'-kinase</fullName>
        <ecNumber evidence="3 13">2.7.1.130</ecNumber>
    </recommendedName>
    <alternativeName>
        <fullName evidence="12 13">Lipid A 4'-kinase</fullName>
    </alternativeName>
</protein>
<evidence type="ECO:0000256" key="2">
    <source>
        <dbReference type="ARBA" id="ARBA00004870"/>
    </source>
</evidence>
<dbReference type="HAMAP" id="MF_00409">
    <property type="entry name" value="LpxK"/>
    <property type="match status" value="1"/>
</dbReference>
<dbReference type="AlphaFoldDB" id="A0A7D4B9Q2"/>
<evidence type="ECO:0000256" key="13">
    <source>
        <dbReference type="HAMAP-Rule" id="MF_00409"/>
    </source>
</evidence>
<keyword evidence="11 13" id="KW-0443">Lipid metabolism</keyword>
<reference evidence="14 15" key="1">
    <citation type="submission" date="2019-07" db="EMBL/GenBank/DDBJ databases">
        <title>Thalassofilum flectens gen. nov., sp. nov., a novel moderate thermophilic anaerobe from a shallow sea hot spring in Kunashir Island (Russia), representing a new family in the order Bacteroidales, and proposal of Thalassofilacea fam. nov.</title>
        <authorList>
            <person name="Kochetkova T.V."/>
            <person name="Podosokorskaya O.A."/>
            <person name="Novikov A."/>
            <person name="Elcheninov A.G."/>
            <person name="Toshchakov S.V."/>
            <person name="Kublanov I.V."/>
        </authorList>
    </citation>
    <scope>NUCLEOTIDE SEQUENCE [LARGE SCALE GENOMIC DNA]</scope>
    <source>
        <strain evidence="14 15">38-H</strain>
    </source>
</reference>
<dbReference type="PANTHER" id="PTHR42724:SF1">
    <property type="entry name" value="TETRAACYLDISACCHARIDE 4'-KINASE, MITOCHONDRIAL-RELATED"/>
    <property type="match status" value="1"/>
</dbReference>
<dbReference type="NCBIfam" id="TIGR00682">
    <property type="entry name" value="lpxK"/>
    <property type="match status" value="1"/>
</dbReference>
<accession>A0A7D4B9Q2</accession>
<dbReference type="SUPFAM" id="SSF52540">
    <property type="entry name" value="P-loop containing nucleoside triphosphate hydrolases"/>
    <property type="match status" value="1"/>
</dbReference>
<evidence type="ECO:0000256" key="12">
    <source>
        <dbReference type="ARBA" id="ARBA00029757"/>
    </source>
</evidence>
<evidence type="ECO:0000256" key="6">
    <source>
        <dbReference type="ARBA" id="ARBA00022556"/>
    </source>
</evidence>
<dbReference type="InterPro" id="IPR003758">
    <property type="entry name" value="LpxK"/>
</dbReference>
<evidence type="ECO:0000313" key="15">
    <source>
        <dbReference type="Proteomes" id="UP000500961"/>
    </source>
</evidence>
<dbReference type="GO" id="GO:0009029">
    <property type="term" value="F:lipid-A 4'-kinase activity"/>
    <property type="evidence" value="ECO:0007669"/>
    <property type="project" value="UniProtKB-UniRule"/>
</dbReference>
<dbReference type="KEGG" id="ttz:FHG85_00670"/>
<keyword evidence="8 13" id="KW-0547">Nucleotide-binding</keyword>
<dbReference type="RefSeq" id="WP_173072355.1">
    <property type="nucleotide sequence ID" value="NZ_CP041345.1"/>
</dbReference>
<evidence type="ECO:0000256" key="3">
    <source>
        <dbReference type="ARBA" id="ARBA00012071"/>
    </source>
</evidence>
<dbReference type="GO" id="GO:0005886">
    <property type="term" value="C:plasma membrane"/>
    <property type="evidence" value="ECO:0007669"/>
    <property type="project" value="TreeGrafter"/>
</dbReference>
<dbReference type="GO" id="GO:0005524">
    <property type="term" value="F:ATP binding"/>
    <property type="evidence" value="ECO:0007669"/>
    <property type="project" value="UniProtKB-UniRule"/>
</dbReference>
<feature type="binding site" evidence="13">
    <location>
        <begin position="47"/>
        <end position="54"/>
    </location>
    <ligand>
        <name>ATP</name>
        <dbReference type="ChEBI" id="CHEBI:30616"/>
    </ligand>
</feature>
<keyword evidence="7 13" id="KW-0808">Transferase</keyword>
<comment type="similarity">
    <text evidence="13">Belongs to the LpxK family.</text>
</comment>
<comment type="catalytic activity">
    <reaction evidence="13">
        <text>a lipid A disaccharide + ATP = a lipid IVA + ADP + H(+)</text>
        <dbReference type="Rhea" id="RHEA:67840"/>
        <dbReference type="ChEBI" id="CHEBI:15378"/>
        <dbReference type="ChEBI" id="CHEBI:30616"/>
        <dbReference type="ChEBI" id="CHEBI:176343"/>
        <dbReference type="ChEBI" id="CHEBI:176425"/>
        <dbReference type="ChEBI" id="CHEBI:456216"/>
        <dbReference type="EC" id="2.7.1.130"/>
    </reaction>
</comment>
<evidence type="ECO:0000256" key="5">
    <source>
        <dbReference type="ARBA" id="ARBA00022516"/>
    </source>
</evidence>
<dbReference type="EMBL" id="CP041345">
    <property type="protein sequence ID" value="QKG78840.1"/>
    <property type="molecule type" value="Genomic_DNA"/>
</dbReference>
<evidence type="ECO:0000256" key="7">
    <source>
        <dbReference type="ARBA" id="ARBA00022679"/>
    </source>
</evidence>
<comment type="function">
    <text evidence="1 13">Transfers the gamma-phosphate of ATP to the 4'-position of a tetraacyldisaccharide 1-phosphate intermediate (termed DS-1-P) to form tetraacyldisaccharide 1,4'-bis-phosphate (lipid IVA).</text>
</comment>
<dbReference type="EC" id="2.7.1.130" evidence="3 13"/>
<comment type="pathway">
    <text evidence="2 13">Glycolipid biosynthesis; lipid IV(A) biosynthesis; lipid IV(A) from (3R)-3-hydroxytetradecanoyl-[acyl-carrier-protein] and UDP-N-acetyl-alpha-D-glucosamine: step 6/6.</text>
</comment>
<dbReference type="Proteomes" id="UP000500961">
    <property type="component" value="Chromosome"/>
</dbReference>
<dbReference type="GO" id="GO:0009244">
    <property type="term" value="P:lipopolysaccharide core region biosynthetic process"/>
    <property type="evidence" value="ECO:0007669"/>
    <property type="project" value="TreeGrafter"/>
</dbReference>
<name>A0A7D4B9Q2_9BACT</name>
<evidence type="ECO:0000313" key="14">
    <source>
        <dbReference type="EMBL" id="QKG78840.1"/>
    </source>
</evidence>
<evidence type="ECO:0000256" key="1">
    <source>
        <dbReference type="ARBA" id="ARBA00002274"/>
    </source>
</evidence>
<dbReference type="Pfam" id="PF02606">
    <property type="entry name" value="LpxK"/>
    <property type="match status" value="1"/>
</dbReference>